<organism evidence="1 2">
    <name type="scientific">Sphaerisporangium album</name>
    <dbReference type="NCBI Taxonomy" id="509200"/>
    <lineage>
        <taxon>Bacteria</taxon>
        <taxon>Bacillati</taxon>
        <taxon>Actinomycetota</taxon>
        <taxon>Actinomycetes</taxon>
        <taxon>Streptosporangiales</taxon>
        <taxon>Streptosporangiaceae</taxon>
        <taxon>Sphaerisporangium</taxon>
    </lineage>
</organism>
<proteinExistence type="predicted"/>
<reference evidence="1 2" key="1">
    <citation type="submission" date="2018-06" db="EMBL/GenBank/DDBJ databases">
        <title>Sphaerisporangium craniellae sp. nov., isolated from a marine sponge in the South China Sea.</title>
        <authorList>
            <person name="Li L."/>
        </authorList>
    </citation>
    <scope>NUCLEOTIDE SEQUENCE [LARGE SCALE GENOMIC DNA]</scope>
    <source>
        <strain evidence="1 2">CCTCC AA 208026</strain>
    </source>
</reference>
<sequence length="335" mass="36706">MLRSILTAGGTLPFLVLDELDQIRGRMDALLASSSISAATLDRWEETVHGYAYGFKSRPPRQLLEDVLLDFAELHQHAASRQPVDHQTRLCRLSAQLAGMAGNILADLGHHRHARRWFSTAQIAADETGDRFLKAWVRAREATVSLYHHQPPQTAIALAGEARQWAGQAPCAGAALAAATEARAYARLGDAARGLEALRQAQAITEKLPDAHLENSIFGYPRQQMAFHLEATLTAIGRVKEARQAQREALALYPPTEHVNPALIRLDEASCLIRSGDPASGYQLAGQHLLAMPEGYRTPLVLSRAHELLDTSRPGHRGAASYDHYRETLSTLTTA</sequence>
<dbReference type="InterPro" id="IPR011990">
    <property type="entry name" value="TPR-like_helical_dom_sf"/>
</dbReference>
<protein>
    <recommendedName>
        <fullName evidence="3">XRE family transcriptional regulator</fullName>
    </recommendedName>
</protein>
<gene>
    <name evidence="1" type="ORF">DQ384_38095</name>
</gene>
<name>A0A367EM02_9ACTN</name>
<evidence type="ECO:0008006" key="3">
    <source>
        <dbReference type="Google" id="ProtNLM"/>
    </source>
</evidence>
<dbReference type="AlphaFoldDB" id="A0A367EM02"/>
<dbReference type="Gene3D" id="1.25.40.10">
    <property type="entry name" value="Tetratricopeptide repeat domain"/>
    <property type="match status" value="1"/>
</dbReference>
<accession>A0A367EM02</accession>
<evidence type="ECO:0000313" key="2">
    <source>
        <dbReference type="Proteomes" id="UP000253094"/>
    </source>
</evidence>
<evidence type="ECO:0000313" key="1">
    <source>
        <dbReference type="EMBL" id="RCG19094.1"/>
    </source>
</evidence>
<dbReference type="EMBL" id="QOIL01000034">
    <property type="protein sequence ID" value="RCG19094.1"/>
    <property type="molecule type" value="Genomic_DNA"/>
</dbReference>
<dbReference type="SUPFAM" id="SSF48452">
    <property type="entry name" value="TPR-like"/>
    <property type="match status" value="1"/>
</dbReference>
<dbReference type="Proteomes" id="UP000253094">
    <property type="component" value="Unassembled WGS sequence"/>
</dbReference>
<comment type="caution">
    <text evidence="1">The sequence shown here is derived from an EMBL/GenBank/DDBJ whole genome shotgun (WGS) entry which is preliminary data.</text>
</comment>
<keyword evidence="2" id="KW-1185">Reference proteome</keyword>